<evidence type="ECO:0000313" key="8">
    <source>
        <dbReference type="Proteomes" id="UP000887575"/>
    </source>
</evidence>
<dbReference type="AlphaFoldDB" id="A0AAF3FKJ4"/>
<dbReference type="GO" id="GO:0005576">
    <property type="term" value="C:extracellular region"/>
    <property type="evidence" value="ECO:0007669"/>
    <property type="project" value="TreeGrafter"/>
</dbReference>
<keyword evidence="5 7" id="KW-0443">Lipid metabolism</keyword>
<keyword evidence="2" id="KW-0732">Signal</keyword>
<evidence type="ECO:0000256" key="4">
    <source>
        <dbReference type="ARBA" id="ARBA00022963"/>
    </source>
</evidence>
<keyword evidence="3 7" id="KW-0378">Hydrolase</keyword>
<dbReference type="Proteomes" id="UP000887575">
    <property type="component" value="Unassembled WGS sequence"/>
</dbReference>
<evidence type="ECO:0000256" key="1">
    <source>
        <dbReference type="ARBA" id="ARBA00007835"/>
    </source>
</evidence>
<proteinExistence type="inferred from homology"/>
<dbReference type="GO" id="GO:0004620">
    <property type="term" value="F:phospholipase activity"/>
    <property type="evidence" value="ECO:0007669"/>
    <property type="project" value="InterPro"/>
</dbReference>
<dbReference type="EC" id="3.1.1.-" evidence="7"/>
<dbReference type="WBParaSite" id="MBELARI_LOCUS7422">
    <property type="protein sequence ID" value="MBELARI_LOCUS7422"/>
    <property type="gene ID" value="MBELARI_LOCUS7422"/>
</dbReference>
<evidence type="ECO:0000256" key="6">
    <source>
        <dbReference type="ARBA" id="ARBA00023180"/>
    </source>
</evidence>
<evidence type="ECO:0000256" key="2">
    <source>
        <dbReference type="ARBA" id="ARBA00022729"/>
    </source>
</evidence>
<protein>
    <recommendedName>
        <fullName evidence="7">Phospholipase B-like</fullName>
        <ecNumber evidence="7">3.1.1.-</ecNumber>
    </recommendedName>
</protein>
<keyword evidence="8" id="KW-1185">Reference proteome</keyword>
<evidence type="ECO:0000256" key="3">
    <source>
        <dbReference type="ARBA" id="ARBA00022801"/>
    </source>
</evidence>
<dbReference type="PANTHER" id="PTHR12370">
    <property type="entry name" value="PHOSPHOLIPASE B-RELATED"/>
    <property type="match status" value="1"/>
</dbReference>
<comment type="function">
    <text evidence="7">Putative phospholipase.</text>
</comment>
<reference evidence="9" key="1">
    <citation type="submission" date="2024-02" db="UniProtKB">
        <authorList>
            <consortium name="WormBaseParasite"/>
        </authorList>
    </citation>
    <scope>IDENTIFICATION</scope>
</reference>
<dbReference type="PANTHER" id="PTHR12370:SF7">
    <property type="entry name" value="PHOSPHOLIPASE B-LIKE 2-RELATED"/>
    <property type="match status" value="1"/>
</dbReference>
<dbReference type="InterPro" id="IPR007000">
    <property type="entry name" value="PLipase_B-like"/>
</dbReference>
<evidence type="ECO:0000313" key="9">
    <source>
        <dbReference type="WBParaSite" id="MBELARI_LOCUS7422"/>
    </source>
</evidence>
<evidence type="ECO:0000256" key="7">
    <source>
        <dbReference type="RuleBase" id="RU364138"/>
    </source>
</evidence>
<accession>A0AAF3FKJ4</accession>
<sequence length="585" mass="68501">MAKFLYPITGALLIYVILGYFSQIDVKHLGNVEDGHEFVINKEQGHQIKYERFEICQDFNDYSIFHADKYRCYNPIATAFFKNSINTTGWSFLEIETSAKYDPKVQAYAAGYLEGALTRRLIEHHIHNVMSTYCIGRVDYCGKLREFMDENHKWTKEFLAETDPEDAYYSAIHRTYYQLQGVIDAFERRPINPRADFEFHDIVFMNWLGEFYDLSAKFNATTRVDRVEKCSAMLKLAPDNKDLFFSHVVWFAFHHMLRVIKLYKFGYDREKFPGYAVSYTGYPGILNSQDDFQVTSAKLAIMETTISLYNASKMEHTKAVGQFPCWIRSIVASQLAWTAKDWVEIFIRHHMGTYNNHWMIADYKLFTPGQPLRDETFYVLETMPGFWIYKDKSEDLQKNTYHASYNLPQFPEIIEYSGLETHARNFDPAGNGRIGGDYYRSFKAPRARIFARDHVKAIDFESFTKVLRSNDPINEEFAKCECENGYSVSAAISARGDLGVANGTYECYDLGQRNMGALDYKGIDHHRMESMSYRAWGAPPFDDVYPPFEWKTFEKNSNYRLHHRGHPEKFDFDFLEIDWKTNIWD</sequence>
<comment type="similarity">
    <text evidence="1 7">Belongs to the phospholipase B-like family.</text>
</comment>
<dbReference type="Gene3D" id="3.60.60.30">
    <property type="match status" value="1"/>
</dbReference>
<organism evidence="8 9">
    <name type="scientific">Mesorhabditis belari</name>
    <dbReference type="NCBI Taxonomy" id="2138241"/>
    <lineage>
        <taxon>Eukaryota</taxon>
        <taxon>Metazoa</taxon>
        <taxon>Ecdysozoa</taxon>
        <taxon>Nematoda</taxon>
        <taxon>Chromadorea</taxon>
        <taxon>Rhabditida</taxon>
        <taxon>Rhabditina</taxon>
        <taxon>Rhabditomorpha</taxon>
        <taxon>Rhabditoidea</taxon>
        <taxon>Rhabditidae</taxon>
        <taxon>Mesorhabditinae</taxon>
        <taxon>Mesorhabditis</taxon>
    </lineage>
</organism>
<evidence type="ECO:0000256" key="5">
    <source>
        <dbReference type="ARBA" id="ARBA00023098"/>
    </source>
</evidence>
<keyword evidence="6" id="KW-0325">Glycoprotein</keyword>
<name>A0AAF3FKJ4_9BILA</name>
<keyword evidence="4 7" id="KW-0442">Lipid degradation</keyword>
<dbReference type="Pfam" id="PF04916">
    <property type="entry name" value="Phospholip_B"/>
    <property type="match status" value="1"/>
</dbReference>
<dbReference type="GO" id="GO:0009395">
    <property type="term" value="P:phospholipid catabolic process"/>
    <property type="evidence" value="ECO:0007669"/>
    <property type="project" value="TreeGrafter"/>
</dbReference>